<proteinExistence type="predicted"/>
<protein>
    <submittedName>
        <fullName evidence="2">Uncharacterized protein</fullName>
    </submittedName>
</protein>
<gene>
    <name evidence="2" type="ORF">CYCCA115_LOCUS4506</name>
</gene>
<sequence length="236" mass="26588">MKSALKSSLSLDEGEPMTASPSTKSVGFGRLEFREYPIIMGDNPSVSDGVPLALDWDHFNVYDVEVDSYEIAANKAFTCTAGSRKCPRFDVTQRAHMLMTQGYSMRDIVECTLEVLQIKEGRSESVRNRKWDGLNNFMEVTKRAMKRKKSSRRFNNQQQPLSLEAPPGSSVMATPPMRRPSRRRSLELTSSSSSSSSPHEQEVDTIMHKIRSKAPRRRSTLMVTESMMNPTWASSA</sequence>
<name>A0AAD2CKB2_9STRA</name>
<keyword evidence="3" id="KW-1185">Reference proteome</keyword>
<feature type="compositionally biased region" description="Polar residues" evidence="1">
    <location>
        <begin position="221"/>
        <end position="236"/>
    </location>
</feature>
<feature type="region of interest" description="Disordered" evidence="1">
    <location>
        <begin position="146"/>
        <end position="236"/>
    </location>
</feature>
<feature type="region of interest" description="Disordered" evidence="1">
    <location>
        <begin position="1"/>
        <end position="23"/>
    </location>
</feature>
<reference evidence="2" key="1">
    <citation type="submission" date="2023-08" db="EMBL/GenBank/DDBJ databases">
        <authorList>
            <person name="Audoor S."/>
            <person name="Bilcke G."/>
        </authorList>
    </citation>
    <scope>NUCLEOTIDE SEQUENCE</scope>
</reference>
<feature type="compositionally biased region" description="Polar residues" evidence="1">
    <location>
        <begin position="1"/>
        <end position="10"/>
    </location>
</feature>
<comment type="caution">
    <text evidence="2">The sequence shown here is derived from an EMBL/GenBank/DDBJ whole genome shotgun (WGS) entry which is preliminary data.</text>
</comment>
<accession>A0AAD2CKB2</accession>
<evidence type="ECO:0000313" key="3">
    <source>
        <dbReference type="Proteomes" id="UP001295423"/>
    </source>
</evidence>
<dbReference type="AlphaFoldDB" id="A0AAD2CKB2"/>
<organism evidence="2 3">
    <name type="scientific">Cylindrotheca closterium</name>
    <dbReference type="NCBI Taxonomy" id="2856"/>
    <lineage>
        <taxon>Eukaryota</taxon>
        <taxon>Sar</taxon>
        <taxon>Stramenopiles</taxon>
        <taxon>Ochrophyta</taxon>
        <taxon>Bacillariophyta</taxon>
        <taxon>Bacillariophyceae</taxon>
        <taxon>Bacillariophycidae</taxon>
        <taxon>Bacillariales</taxon>
        <taxon>Bacillariaceae</taxon>
        <taxon>Cylindrotheca</taxon>
    </lineage>
</organism>
<evidence type="ECO:0000256" key="1">
    <source>
        <dbReference type="SAM" id="MobiDB-lite"/>
    </source>
</evidence>
<feature type="compositionally biased region" description="Low complexity" evidence="1">
    <location>
        <begin position="187"/>
        <end position="198"/>
    </location>
</feature>
<feature type="compositionally biased region" description="Basic residues" evidence="1">
    <location>
        <begin position="208"/>
        <end position="219"/>
    </location>
</feature>
<evidence type="ECO:0000313" key="2">
    <source>
        <dbReference type="EMBL" id="CAJ1935169.1"/>
    </source>
</evidence>
<dbReference type="Proteomes" id="UP001295423">
    <property type="component" value="Unassembled WGS sequence"/>
</dbReference>
<dbReference type="EMBL" id="CAKOGP040000446">
    <property type="protein sequence ID" value="CAJ1935169.1"/>
    <property type="molecule type" value="Genomic_DNA"/>
</dbReference>